<dbReference type="Proteomes" id="UP001073227">
    <property type="component" value="Unassembled WGS sequence"/>
</dbReference>
<proteinExistence type="predicted"/>
<comment type="caution">
    <text evidence="1">The sequence shown here is derived from an EMBL/GenBank/DDBJ whole genome shotgun (WGS) entry which is preliminary data.</text>
</comment>
<name>A0ABT3ZDT1_9HYPH</name>
<keyword evidence="2" id="KW-1185">Reference proteome</keyword>
<accession>A0ABT3ZDT1</accession>
<dbReference type="Pfam" id="PF13692">
    <property type="entry name" value="Glyco_trans_1_4"/>
    <property type="match status" value="1"/>
</dbReference>
<evidence type="ECO:0000313" key="1">
    <source>
        <dbReference type="EMBL" id="MCY0149950.1"/>
    </source>
</evidence>
<organism evidence="1 2">
    <name type="scientific">Hoeflea algicola</name>
    <dbReference type="NCBI Taxonomy" id="2983763"/>
    <lineage>
        <taxon>Bacteria</taxon>
        <taxon>Pseudomonadati</taxon>
        <taxon>Pseudomonadota</taxon>
        <taxon>Alphaproteobacteria</taxon>
        <taxon>Hyphomicrobiales</taxon>
        <taxon>Rhizobiaceae</taxon>
        <taxon>Hoeflea</taxon>
    </lineage>
</organism>
<dbReference type="Gene3D" id="3.40.50.2000">
    <property type="entry name" value="Glycogen Phosphorylase B"/>
    <property type="match status" value="1"/>
</dbReference>
<dbReference type="RefSeq" id="WP_267655392.1">
    <property type="nucleotide sequence ID" value="NZ_JAOVZR010000001.1"/>
</dbReference>
<dbReference type="SUPFAM" id="SSF53756">
    <property type="entry name" value="UDP-Glycosyltransferase/glycogen phosphorylase"/>
    <property type="match status" value="1"/>
</dbReference>
<dbReference type="EMBL" id="JAOVZR010000001">
    <property type="protein sequence ID" value="MCY0149950.1"/>
    <property type="molecule type" value="Genomic_DNA"/>
</dbReference>
<sequence length="390" mass="41686">MHFVFISSLVPVAAPTSGYDIANRVIVDAVRLLGHKVSVIGFLQPGQTPAAPDDTRLLGILEVTNARVGGLQKALWLKDAFVHGEPVSVAKMHAATPTDLRAALGAFEAIDGLILNSVQLPGAFLDVLKDWPSLFVAHNVEARTAADNADLVGTAVSRWLYRRDARLLKLLERDLCAQARHVFTLAEADRAELGVASAERSTALPLVTSVTSPDVPSPRTPEFDAGLIGSWSWTANRTGLDWFLAEVAPRLPNDFKIAVAGGLGTDIPAAPANVSFLGRVPDARAFVRSCRLVPLVSQTGTGVQLKTIETFEMGLPAVATQSALRGISDRPDNCVAADDPAAFAEAMIRQIGRSRAGENLDGDGRIFHAHQLAKLTQSLSRGFQNWENLG</sequence>
<protein>
    <submittedName>
        <fullName evidence="1">Glycosyltransferase family 4 protein</fullName>
    </submittedName>
</protein>
<gene>
    <name evidence="1" type="ORF">OEG84_20160</name>
</gene>
<reference evidence="1" key="1">
    <citation type="submission" date="2022-10" db="EMBL/GenBank/DDBJ databases">
        <title>Hoeflea sp. G2-23, isolated from marine algae.</title>
        <authorList>
            <person name="Kristyanto S."/>
            <person name="Kim J.M."/>
            <person name="Jeon C.O."/>
        </authorList>
    </citation>
    <scope>NUCLEOTIDE SEQUENCE</scope>
    <source>
        <strain evidence="1">G2-23</strain>
    </source>
</reference>
<evidence type="ECO:0000313" key="2">
    <source>
        <dbReference type="Proteomes" id="UP001073227"/>
    </source>
</evidence>